<evidence type="ECO:0000313" key="3">
    <source>
        <dbReference type="EMBL" id="PJE70359.1"/>
    </source>
</evidence>
<name>A0A2M8L7Z7_9BACT</name>
<evidence type="ECO:0000313" key="4">
    <source>
        <dbReference type="Proteomes" id="UP000231579"/>
    </source>
</evidence>
<dbReference type="EMBL" id="PFEM01000003">
    <property type="protein sequence ID" value="PJE70359.1"/>
    <property type="molecule type" value="Genomic_DNA"/>
</dbReference>
<feature type="transmembrane region" description="Helical" evidence="1">
    <location>
        <begin position="226"/>
        <end position="245"/>
    </location>
</feature>
<evidence type="ECO:0000259" key="2">
    <source>
        <dbReference type="Pfam" id="PF04536"/>
    </source>
</evidence>
<dbReference type="Gene3D" id="3.10.310.50">
    <property type="match status" value="1"/>
</dbReference>
<gene>
    <name evidence="3" type="ORF">COU97_00150</name>
</gene>
<organism evidence="3 4">
    <name type="scientific">Candidatus Shapirobacteria bacterium CG10_big_fil_rev_8_21_14_0_10_48_15</name>
    <dbReference type="NCBI Taxonomy" id="1974484"/>
    <lineage>
        <taxon>Bacteria</taxon>
        <taxon>Candidatus Shapironibacteriota</taxon>
    </lineage>
</organism>
<sequence length="296" mass="32238">MAPKKILIGIWLAAAFWLAFIRPVWARQWDYKPTGYVNDYAQVFSPSYRQELEAKLRALEAATSAQLAVVTIESLEGDSIEPVAVQLFEQWQIGEQAKDNGILLLIAFSDRQVRLEVGYGLESVITDGRAGRIIREQIAPAFKRDDYEGGVELAIEEITTYLHLGEPVSETVKTEAAPMFSLLVFISLIIVYAASFLSRSRRIWPGGILGIVFGLALGAINGAVLWLVLWPIFLGFLGLFLDWFFSRNYQKRKSQGKSTSFWSSWGGFSSGGGSGGGSFGGFGGGSSGGGGASGSW</sequence>
<keyword evidence="1" id="KW-0812">Transmembrane</keyword>
<feature type="domain" description="TPM" evidence="2">
    <location>
        <begin position="37"/>
        <end position="160"/>
    </location>
</feature>
<dbReference type="InterPro" id="IPR007621">
    <property type="entry name" value="TPM_dom"/>
</dbReference>
<feature type="transmembrane region" description="Helical" evidence="1">
    <location>
        <begin position="176"/>
        <end position="196"/>
    </location>
</feature>
<dbReference type="AlphaFoldDB" id="A0A2M8L7Z7"/>
<proteinExistence type="predicted"/>
<comment type="caution">
    <text evidence="3">The sequence shown here is derived from an EMBL/GenBank/DDBJ whole genome shotgun (WGS) entry which is preliminary data.</text>
</comment>
<dbReference type="PANTHER" id="PTHR30373">
    <property type="entry name" value="UPF0603 PROTEIN YGCG"/>
    <property type="match status" value="1"/>
</dbReference>
<reference evidence="4" key="1">
    <citation type="submission" date="2017-09" db="EMBL/GenBank/DDBJ databases">
        <title>Depth-based differentiation of microbial function through sediment-hosted aquifers and enrichment of novel symbionts in the deep terrestrial subsurface.</title>
        <authorList>
            <person name="Probst A.J."/>
            <person name="Ladd B."/>
            <person name="Jarett J.K."/>
            <person name="Geller-Mcgrath D.E."/>
            <person name="Sieber C.M.K."/>
            <person name="Emerson J.B."/>
            <person name="Anantharaman K."/>
            <person name="Thomas B.C."/>
            <person name="Malmstrom R."/>
            <person name="Stieglmeier M."/>
            <person name="Klingl A."/>
            <person name="Woyke T."/>
            <person name="Ryan C.M."/>
            <person name="Banfield J.F."/>
        </authorList>
    </citation>
    <scope>NUCLEOTIDE SEQUENCE [LARGE SCALE GENOMIC DNA]</scope>
</reference>
<protein>
    <submittedName>
        <fullName evidence="3">Methanol dehydrogenase</fullName>
    </submittedName>
</protein>
<dbReference type="PANTHER" id="PTHR30373:SF2">
    <property type="entry name" value="UPF0603 PROTEIN YGCG"/>
    <property type="match status" value="1"/>
</dbReference>
<feature type="transmembrane region" description="Helical" evidence="1">
    <location>
        <begin position="203"/>
        <end position="220"/>
    </location>
</feature>
<keyword evidence="1" id="KW-1133">Transmembrane helix</keyword>
<dbReference type="Pfam" id="PF04536">
    <property type="entry name" value="TPM_phosphatase"/>
    <property type="match status" value="1"/>
</dbReference>
<dbReference type="Proteomes" id="UP000231579">
    <property type="component" value="Unassembled WGS sequence"/>
</dbReference>
<evidence type="ECO:0000256" key="1">
    <source>
        <dbReference type="SAM" id="Phobius"/>
    </source>
</evidence>
<keyword evidence="1" id="KW-0472">Membrane</keyword>
<accession>A0A2M8L7Z7</accession>